<gene>
    <name evidence="1" type="ORF">CKA81_00545</name>
</gene>
<dbReference type="OrthoDB" id="6460891at2"/>
<dbReference type="KEGG" id="pus:CKA81_00545"/>
<accession>A0A410G8A3</accession>
<sequence>MSQLHTESRFASPDDFYEQLIDAHRDLTTEQSHALNAALVLLLANHIGDLDIVGEALNHARATLQDLPNTPSGATS</sequence>
<organism evidence="1 2">
    <name type="scientific">Pollutimonas thiosulfatoxidans</name>
    <dbReference type="NCBI Taxonomy" id="2028345"/>
    <lineage>
        <taxon>Bacteria</taxon>
        <taxon>Pseudomonadati</taxon>
        <taxon>Pseudomonadota</taxon>
        <taxon>Betaproteobacteria</taxon>
        <taxon>Burkholderiales</taxon>
        <taxon>Alcaligenaceae</taxon>
        <taxon>Pollutimonas</taxon>
    </lineage>
</organism>
<protein>
    <submittedName>
        <fullName evidence="1">DNA topoisomerase IV</fullName>
    </submittedName>
</protein>
<reference evidence="1 2" key="1">
    <citation type="submission" date="2017-08" db="EMBL/GenBank/DDBJ databases">
        <authorList>
            <person name="Park S.-J."/>
            <person name="Kim H."/>
        </authorList>
    </citation>
    <scope>NUCLEOTIDE SEQUENCE [LARGE SCALE GENOMIC DNA]</scope>
    <source>
        <strain evidence="2">ye3</strain>
    </source>
</reference>
<dbReference type="RefSeq" id="WP_128353549.1">
    <property type="nucleotide sequence ID" value="NZ_CP022987.1"/>
</dbReference>
<dbReference type="Pfam" id="PF10932">
    <property type="entry name" value="DUF2783"/>
    <property type="match status" value="1"/>
</dbReference>
<dbReference type="InterPro" id="IPR021233">
    <property type="entry name" value="DUF2783"/>
</dbReference>
<dbReference type="Proteomes" id="UP000283474">
    <property type="component" value="Chromosome"/>
</dbReference>
<dbReference type="EMBL" id="CP022987">
    <property type="protein sequence ID" value="QAA92501.1"/>
    <property type="molecule type" value="Genomic_DNA"/>
</dbReference>
<name>A0A410G8A3_9BURK</name>
<keyword evidence="2" id="KW-1185">Reference proteome</keyword>
<keyword evidence="1" id="KW-0413">Isomerase</keyword>
<dbReference type="GO" id="GO:0016853">
    <property type="term" value="F:isomerase activity"/>
    <property type="evidence" value="ECO:0007669"/>
    <property type="project" value="UniProtKB-KW"/>
</dbReference>
<evidence type="ECO:0000313" key="1">
    <source>
        <dbReference type="EMBL" id="QAA92501.1"/>
    </source>
</evidence>
<evidence type="ECO:0000313" key="2">
    <source>
        <dbReference type="Proteomes" id="UP000283474"/>
    </source>
</evidence>
<dbReference type="AlphaFoldDB" id="A0A410G8A3"/>
<proteinExistence type="predicted"/>